<keyword evidence="6" id="KW-0143">Chaperone</keyword>
<dbReference type="Gene3D" id="3.30.70.260">
    <property type="match status" value="1"/>
</dbReference>
<feature type="region of interest" description="Disordered" evidence="7">
    <location>
        <begin position="43"/>
        <end position="68"/>
    </location>
</feature>
<dbReference type="Pfam" id="PF10185">
    <property type="entry name" value="Mesd"/>
    <property type="match status" value="1"/>
</dbReference>
<feature type="chain" id="PRO_5040220691" description="LDLR chaperone boca" evidence="8">
    <location>
        <begin position="20"/>
        <end position="176"/>
    </location>
</feature>
<feature type="compositionally biased region" description="Acidic residues" evidence="7">
    <location>
        <begin position="43"/>
        <end position="57"/>
    </location>
</feature>
<keyword evidence="10" id="KW-1185">Reference proteome</keyword>
<evidence type="ECO:0000256" key="2">
    <source>
        <dbReference type="ARBA" id="ARBA00011068"/>
    </source>
</evidence>
<evidence type="ECO:0000256" key="5">
    <source>
        <dbReference type="ARBA" id="ARBA00022824"/>
    </source>
</evidence>
<evidence type="ECO:0000256" key="1">
    <source>
        <dbReference type="ARBA" id="ARBA00004240"/>
    </source>
</evidence>
<comment type="similarity">
    <text evidence="2">Belongs to the MESD family.</text>
</comment>
<evidence type="ECO:0000256" key="7">
    <source>
        <dbReference type="SAM" id="MobiDB-lite"/>
    </source>
</evidence>
<protein>
    <recommendedName>
        <fullName evidence="11">LDLR chaperone boca</fullName>
    </recommendedName>
</protein>
<dbReference type="Gene3D" id="6.10.250.640">
    <property type="match status" value="1"/>
</dbReference>
<evidence type="ECO:0000256" key="4">
    <source>
        <dbReference type="ARBA" id="ARBA00022729"/>
    </source>
</evidence>
<evidence type="ECO:0000313" key="9">
    <source>
        <dbReference type="EMBL" id="KAJ6222948.1"/>
    </source>
</evidence>
<evidence type="ECO:0000256" key="3">
    <source>
        <dbReference type="ARBA" id="ARBA00022687"/>
    </source>
</evidence>
<keyword evidence="4 8" id="KW-0732">Signal</keyword>
<sequence length="176" mass="20628">MRQSMFILVFLFALTFASKSKPDWANKDIRDYNDADLERLFEQWEEDEEPLPEDELPEHERKPPAMDMSNLDFTNPDSFLKQSKKGRTLMTFVSVLGNPTKEETEKITSLWQSSLQNSHIIADRFIIADDRAIFMFKDGAQAWEAKEFLIEQKQCKDVTIENQVYPGKYSKVHQEL</sequence>
<dbReference type="GO" id="GO:0006457">
    <property type="term" value="P:protein folding"/>
    <property type="evidence" value="ECO:0007669"/>
    <property type="project" value="InterPro"/>
</dbReference>
<feature type="signal peptide" evidence="8">
    <location>
        <begin position="1"/>
        <end position="19"/>
    </location>
</feature>
<evidence type="ECO:0000313" key="10">
    <source>
        <dbReference type="Proteomes" id="UP001142055"/>
    </source>
</evidence>
<dbReference type="EMBL" id="JAPWDV010000001">
    <property type="protein sequence ID" value="KAJ6222948.1"/>
    <property type="molecule type" value="Genomic_DNA"/>
</dbReference>
<evidence type="ECO:0000256" key="8">
    <source>
        <dbReference type="SAM" id="SignalP"/>
    </source>
</evidence>
<comment type="subcellular location">
    <subcellularLocation>
        <location evidence="1">Endoplasmic reticulum</location>
    </subcellularLocation>
</comment>
<dbReference type="GO" id="GO:0016055">
    <property type="term" value="P:Wnt signaling pathway"/>
    <property type="evidence" value="ECO:0007669"/>
    <property type="project" value="UniProtKB-KW"/>
</dbReference>
<evidence type="ECO:0008006" key="11">
    <source>
        <dbReference type="Google" id="ProtNLM"/>
    </source>
</evidence>
<name>A0A9Q0MAQ3_BLOTA</name>
<dbReference type="GO" id="GO:0005783">
    <property type="term" value="C:endoplasmic reticulum"/>
    <property type="evidence" value="ECO:0007669"/>
    <property type="project" value="UniProtKB-SubCell"/>
</dbReference>
<accession>A0A9Q0MAQ3</accession>
<dbReference type="InterPro" id="IPR019330">
    <property type="entry name" value="MESD"/>
</dbReference>
<comment type="caution">
    <text evidence="9">The sequence shown here is derived from an EMBL/GenBank/DDBJ whole genome shotgun (WGS) entry which is preliminary data.</text>
</comment>
<dbReference type="PANTHER" id="PTHR17600:SF2">
    <property type="entry name" value="LRP CHAPERONE MESD"/>
    <property type="match status" value="1"/>
</dbReference>
<gene>
    <name evidence="9" type="ORF">RDWZM_001493</name>
</gene>
<evidence type="ECO:0000256" key="6">
    <source>
        <dbReference type="ARBA" id="ARBA00023186"/>
    </source>
</evidence>
<dbReference type="Proteomes" id="UP001142055">
    <property type="component" value="Chromosome 1"/>
</dbReference>
<dbReference type="OMA" id="SQAWTAK"/>
<keyword evidence="3" id="KW-0879">Wnt signaling pathway</keyword>
<organism evidence="9 10">
    <name type="scientific">Blomia tropicalis</name>
    <name type="common">Mite</name>
    <dbReference type="NCBI Taxonomy" id="40697"/>
    <lineage>
        <taxon>Eukaryota</taxon>
        <taxon>Metazoa</taxon>
        <taxon>Ecdysozoa</taxon>
        <taxon>Arthropoda</taxon>
        <taxon>Chelicerata</taxon>
        <taxon>Arachnida</taxon>
        <taxon>Acari</taxon>
        <taxon>Acariformes</taxon>
        <taxon>Sarcoptiformes</taxon>
        <taxon>Astigmata</taxon>
        <taxon>Glycyphagoidea</taxon>
        <taxon>Echimyopodidae</taxon>
        <taxon>Blomia</taxon>
    </lineage>
</organism>
<dbReference type="PANTHER" id="PTHR17600">
    <property type="entry name" value="MESODERM DEVELOPMENT CANDIDATE 2"/>
    <property type="match status" value="1"/>
</dbReference>
<proteinExistence type="inferred from homology"/>
<keyword evidence="5" id="KW-0256">Endoplasmic reticulum</keyword>
<reference evidence="9" key="1">
    <citation type="submission" date="2022-12" db="EMBL/GenBank/DDBJ databases">
        <title>Genome assemblies of Blomia tropicalis.</title>
        <authorList>
            <person name="Cui Y."/>
        </authorList>
    </citation>
    <scope>NUCLEOTIDE SEQUENCE</scope>
    <source>
        <tissue evidence="9">Adult mites</tissue>
    </source>
</reference>
<dbReference type="OrthoDB" id="75833at2759"/>
<dbReference type="AlphaFoldDB" id="A0A9Q0MAQ3"/>
<dbReference type="FunFam" id="3.30.70.260:FF:000031">
    <property type="entry name" value="LDLR chaperone MESD"/>
    <property type="match status" value="1"/>
</dbReference>